<gene>
    <name evidence="4" type="ORF">ABG768_024548</name>
</gene>
<evidence type="ECO:0000256" key="2">
    <source>
        <dbReference type="SAM" id="Phobius"/>
    </source>
</evidence>
<comment type="caution">
    <text evidence="4">The sequence shown here is derived from an EMBL/GenBank/DDBJ whole genome shotgun (WGS) entry which is preliminary data.</text>
</comment>
<organism evidence="4 5">
    <name type="scientific">Culter alburnus</name>
    <name type="common">Topmouth culter</name>
    <dbReference type="NCBI Taxonomy" id="194366"/>
    <lineage>
        <taxon>Eukaryota</taxon>
        <taxon>Metazoa</taxon>
        <taxon>Chordata</taxon>
        <taxon>Craniata</taxon>
        <taxon>Vertebrata</taxon>
        <taxon>Euteleostomi</taxon>
        <taxon>Actinopterygii</taxon>
        <taxon>Neopterygii</taxon>
        <taxon>Teleostei</taxon>
        <taxon>Ostariophysi</taxon>
        <taxon>Cypriniformes</taxon>
        <taxon>Xenocyprididae</taxon>
        <taxon>Xenocypridinae</taxon>
        <taxon>Culter</taxon>
    </lineage>
</organism>
<keyword evidence="2" id="KW-0812">Transmembrane</keyword>
<evidence type="ECO:0000259" key="3">
    <source>
        <dbReference type="Pfam" id="PF06916"/>
    </source>
</evidence>
<sequence>MFRSVSGASLLLQRLNVQLDASCSLRNYRAMRCCRVYRRLSACKAAVLFRPCSFGLEHEIPFGSSSVHVVARARMAAFALNAPREYRDSTNELESFLSVRSPAAVMIHTRRSSTTPEKTRDERAANVQSQDHMSSVSSAEGQGSDGKPSKTQQLRKVFKEYGAVGVSFHIGISLISLGIFYLAVSSGLDMTALLCRLGFSEALVQSKLATGTSTFVLAYAVHKLFAPLRISITLVSVPLIVRHLRKTGLFKARTSGP</sequence>
<keyword evidence="2" id="KW-1133">Transmembrane helix</keyword>
<feature type="domain" description="DUF1279" evidence="3">
    <location>
        <begin position="152"/>
        <end position="239"/>
    </location>
</feature>
<accession>A0AAW2AKB4</accession>
<dbReference type="InterPro" id="IPR045866">
    <property type="entry name" value="FAM210A/B-like"/>
</dbReference>
<dbReference type="PANTHER" id="PTHR21377">
    <property type="entry name" value="PROTEIN FAM210B, MITOCHONDRIAL"/>
    <property type="match status" value="1"/>
</dbReference>
<dbReference type="GO" id="GO:0005739">
    <property type="term" value="C:mitochondrion"/>
    <property type="evidence" value="ECO:0007669"/>
    <property type="project" value="TreeGrafter"/>
</dbReference>
<feature type="region of interest" description="Disordered" evidence="1">
    <location>
        <begin position="108"/>
        <end position="151"/>
    </location>
</feature>
<proteinExistence type="predicted"/>
<protein>
    <recommendedName>
        <fullName evidence="3">DUF1279 domain-containing protein</fullName>
    </recommendedName>
</protein>
<dbReference type="EMBL" id="JAWDJR010000006">
    <property type="protein sequence ID" value="KAK9973847.1"/>
    <property type="molecule type" value="Genomic_DNA"/>
</dbReference>
<dbReference type="Pfam" id="PF06916">
    <property type="entry name" value="FAM210A-B_dom"/>
    <property type="match status" value="1"/>
</dbReference>
<evidence type="ECO:0000313" key="5">
    <source>
        <dbReference type="Proteomes" id="UP001479290"/>
    </source>
</evidence>
<feature type="transmembrane region" description="Helical" evidence="2">
    <location>
        <begin position="161"/>
        <end position="184"/>
    </location>
</feature>
<dbReference type="InterPro" id="IPR009688">
    <property type="entry name" value="FAM210A/B-like_dom"/>
</dbReference>
<name>A0AAW2AKB4_CULAL</name>
<reference evidence="4 5" key="1">
    <citation type="submission" date="2024-05" db="EMBL/GenBank/DDBJ databases">
        <title>A high-quality chromosomal-level genome assembly of Topmouth culter (Culter alburnus).</title>
        <authorList>
            <person name="Zhao H."/>
        </authorList>
    </citation>
    <scope>NUCLEOTIDE SEQUENCE [LARGE SCALE GENOMIC DNA]</scope>
    <source>
        <strain evidence="4">CATC2023</strain>
        <tissue evidence="4">Muscle</tissue>
    </source>
</reference>
<evidence type="ECO:0000313" key="4">
    <source>
        <dbReference type="EMBL" id="KAK9973847.1"/>
    </source>
</evidence>
<feature type="compositionally biased region" description="Polar residues" evidence="1">
    <location>
        <begin position="126"/>
        <end position="141"/>
    </location>
</feature>
<dbReference type="PANTHER" id="PTHR21377:SF0">
    <property type="entry name" value="PROTEIN FAM210B, MITOCHONDRIAL"/>
    <property type="match status" value="1"/>
</dbReference>
<feature type="transmembrane region" description="Helical" evidence="2">
    <location>
        <begin position="224"/>
        <end position="241"/>
    </location>
</feature>
<keyword evidence="2" id="KW-0472">Membrane</keyword>
<keyword evidence="5" id="KW-1185">Reference proteome</keyword>
<dbReference type="Proteomes" id="UP001479290">
    <property type="component" value="Unassembled WGS sequence"/>
</dbReference>
<dbReference type="AlphaFoldDB" id="A0AAW2AKB4"/>
<evidence type="ECO:0000256" key="1">
    <source>
        <dbReference type="SAM" id="MobiDB-lite"/>
    </source>
</evidence>